<dbReference type="EMBL" id="FLYH01000333">
    <property type="protein sequence ID" value="SCA60371.1"/>
    <property type="molecule type" value="Genomic_DNA"/>
</dbReference>
<dbReference type="VEuPathDB" id="PlasmoDB:PVPAM_000029900"/>
<feature type="coiled-coil region" evidence="1">
    <location>
        <begin position="18"/>
        <end position="52"/>
    </location>
</feature>
<protein>
    <submittedName>
        <fullName evidence="3">Vir protein, putative</fullName>
    </submittedName>
</protein>
<dbReference type="Proteomes" id="UP000196402">
    <property type="component" value="Unassembled WGS sequence"/>
</dbReference>
<accession>A0A1G4ED27</accession>
<feature type="compositionally biased region" description="Polar residues" evidence="2">
    <location>
        <begin position="274"/>
        <end position="285"/>
    </location>
</feature>
<sequence length="347" mass="40224">MSQFTVDTEQLKKDYPFLDKIWNLYEEFNEEIDNLNAEKTNYEGACQAIKQQAPGDKEWYNNLCIKLIRNLGAFSRVMNKDNNKDKYNPERCKNLNSWLYYITKDSTVDQNVIKNIFEHSNNIIGKDNEEHHCINSFYMDIYNKPDDIIMLINLEEYKNDILKILKDNRHDNHCSCLKFIFECANIYREMKNINCIGPSDSSKKSNTCSKLQEFYKFYTSNISTDVELNEKLPSLDAAENKHNLKCPSNRGNQVIKPVHGEKLGSGLGPRQHPQDNFDSTEQSGSTIPLNGTAIVGTMVGIPPFLALIYKFTPVGVWFRSKNKKSTDVFKNLDEAMEKELYNPRYEN</sequence>
<evidence type="ECO:0000313" key="4">
    <source>
        <dbReference type="Proteomes" id="UP000196402"/>
    </source>
</evidence>
<reference evidence="3 4" key="1">
    <citation type="submission" date="2016-07" db="EMBL/GenBank/DDBJ databases">
        <authorList>
            <consortium name="Pathogen Informatics"/>
        </authorList>
    </citation>
    <scope>NUCLEOTIDE SEQUENCE [LARGE SCALE GENOMIC DNA]</scope>
</reference>
<dbReference type="VEuPathDB" id="PlasmoDB:PVP01_0001120"/>
<gene>
    <name evidence="3" type="ORF">PVT01_000100200</name>
</gene>
<name>A0A1G4ED27_PLAVI</name>
<organism evidence="3 4">
    <name type="scientific">Plasmodium vivax</name>
    <name type="common">malaria parasite P. vivax</name>
    <dbReference type="NCBI Taxonomy" id="5855"/>
    <lineage>
        <taxon>Eukaryota</taxon>
        <taxon>Sar</taxon>
        <taxon>Alveolata</taxon>
        <taxon>Apicomplexa</taxon>
        <taxon>Aconoidasida</taxon>
        <taxon>Haemosporida</taxon>
        <taxon>Plasmodiidae</taxon>
        <taxon>Plasmodium</taxon>
        <taxon>Plasmodium (Plasmodium)</taxon>
    </lineage>
</organism>
<evidence type="ECO:0000256" key="2">
    <source>
        <dbReference type="SAM" id="MobiDB-lite"/>
    </source>
</evidence>
<proteinExistence type="predicted"/>
<keyword evidence="1" id="KW-0175">Coiled coil</keyword>
<feature type="region of interest" description="Disordered" evidence="2">
    <location>
        <begin position="260"/>
        <end position="285"/>
    </location>
</feature>
<dbReference type="VEuPathDB" id="PlasmoDB:PVW1_100018200"/>
<evidence type="ECO:0000256" key="1">
    <source>
        <dbReference type="SAM" id="Coils"/>
    </source>
</evidence>
<dbReference type="AlphaFoldDB" id="A0A1G4ED27"/>
<evidence type="ECO:0000313" key="3">
    <source>
        <dbReference type="EMBL" id="SCA60371.1"/>
    </source>
</evidence>